<dbReference type="InterPro" id="IPR013249">
    <property type="entry name" value="RNA_pol_sigma70_r4_t2"/>
</dbReference>
<name>A0ABM8YKA5_9BACI</name>
<evidence type="ECO:0000256" key="2">
    <source>
        <dbReference type="ARBA" id="ARBA00023015"/>
    </source>
</evidence>
<evidence type="ECO:0000313" key="7">
    <source>
        <dbReference type="EMBL" id="CAG9620360.1"/>
    </source>
</evidence>
<evidence type="ECO:0000259" key="5">
    <source>
        <dbReference type="Pfam" id="PF04542"/>
    </source>
</evidence>
<feature type="domain" description="RNA polymerase sigma-70 region 2" evidence="5">
    <location>
        <begin position="18"/>
        <end position="83"/>
    </location>
</feature>
<keyword evidence="3" id="KW-0731">Sigma factor</keyword>
<dbReference type="Gene3D" id="1.10.1740.10">
    <property type="match status" value="1"/>
</dbReference>
<dbReference type="InterPro" id="IPR036388">
    <property type="entry name" value="WH-like_DNA-bd_sf"/>
</dbReference>
<keyword evidence="2" id="KW-0805">Transcription regulation</keyword>
<comment type="caution">
    <text evidence="7">The sequence shown here is derived from an EMBL/GenBank/DDBJ whole genome shotgun (WGS) entry which is preliminary data.</text>
</comment>
<accession>A0ABM8YKA5</accession>
<keyword evidence="8" id="KW-1185">Reference proteome</keyword>
<proteinExistence type="inferred from homology"/>
<evidence type="ECO:0000256" key="3">
    <source>
        <dbReference type="ARBA" id="ARBA00023082"/>
    </source>
</evidence>
<gene>
    <name evidence="7" type="primary">sigW_1</name>
    <name evidence="7" type="ORF">BACCIP111883_01128</name>
</gene>
<dbReference type="InterPro" id="IPR007627">
    <property type="entry name" value="RNA_pol_sigma70_r2"/>
</dbReference>
<dbReference type="Gene3D" id="1.10.10.10">
    <property type="entry name" value="Winged helix-like DNA-binding domain superfamily/Winged helix DNA-binding domain"/>
    <property type="match status" value="1"/>
</dbReference>
<organism evidence="7 8">
    <name type="scientific">Sutcliffiella rhizosphaerae</name>
    <dbReference type="NCBI Taxonomy" id="2880967"/>
    <lineage>
        <taxon>Bacteria</taxon>
        <taxon>Bacillati</taxon>
        <taxon>Bacillota</taxon>
        <taxon>Bacilli</taxon>
        <taxon>Bacillales</taxon>
        <taxon>Bacillaceae</taxon>
        <taxon>Sutcliffiella</taxon>
    </lineage>
</organism>
<evidence type="ECO:0000313" key="8">
    <source>
        <dbReference type="Proteomes" id="UP000789833"/>
    </source>
</evidence>
<dbReference type="Proteomes" id="UP000789833">
    <property type="component" value="Unassembled WGS sequence"/>
</dbReference>
<dbReference type="SUPFAM" id="SSF88659">
    <property type="entry name" value="Sigma3 and sigma4 domains of RNA polymerase sigma factors"/>
    <property type="match status" value="1"/>
</dbReference>
<keyword evidence="4" id="KW-0804">Transcription</keyword>
<dbReference type="InterPro" id="IPR013324">
    <property type="entry name" value="RNA_pol_sigma_r3/r4-like"/>
</dbReference>
<dbReference type="Pfam" id="PF08281">
    <property type="entry name" value="Sigma70_r4_2"/>
    <property type="match status" value="1"/>
</dbReference>
<dbReference type="Pfam" id="PF04542">
    <property type="entry name" value="Sigma70_r2"/>
    <property type="match status" value="1"/>
</dbReference>
<comment type="similarity">
    <text evidence="1">Belongs to the sigma-70 factor family. ECF subfamily.</text>
</comment>
<dbReference type="PANTHER" id="PTHR43133:SF60">
    <property type="entry name" value="RNA POLYMERASE SIGMA FACTOR SIGV"/>
    <property type="match status" value="1"/>
</dbReference>
<dbReference type="EMBL" id="CAKJTJ010000004">
    <property type="protein sequence ID" value="CAG9620360.1"/>
    <property type="molecule type" value="Genomic_DNA"/>
</dbReference>
<dbReference type="CDD" id="cd06171">
    <property type="entry name" value="Sigma70_r4"/>
    <property type="match status" value="1"/>
</dbReference>
<protein>
    <submittedName>
        <fullName evidence="7">ECF RNA polymerase sigma factor SigW</fullName>
    </submittedName>
</protein>
<dbReference type="SUPFAM" id="SSF88946">
    <property type="entry name" value="Sigma2 domain of RNA polymerase sigma factors"/>
    <property type="match status" value="1"/>
</dbReference>
<dbReference type="PANTHER" id="PTHR43133">
    <property type="entry name" value="RNA POLYMERASE ECF-TYPE SIGMA FACTO"/>
    <property type="match status" value="1"/>
</dbReference>
<dbReference type="InterPro" id="IPR014284">
    <property type="entry name" value="RNA_pol_sigma-70_dom"/>
</dbReference>
<evidence type="ECO:0000259" key="6">
    <source>
        <dbReference type="Pfam" id="PF08281"/>
    </source>
</evidence>
<dbReference type="InterPro" id="IPR039425">
    <property type="entry name" value="RNA_pol_sigma-70-like"/>
</dbReference>
<dbReference type="RefSeq" id="WP_230500294.1">
    <property type="nucleotide sequence ID" value="NZ_CAKJTJ010000004.1"/>
</dbReference>
<dbReference type="NCBIfam" id="TIGR02937">
    <property type="entry name" value="sigma70-ECF"/>
    <property type="match status" value="1"/>
</dbReference>
<evidence type="ECO:0000256" key="4">
    <source>
        <dbReference type="ARBA" id="ARBA00023163"/>
    </source>
</evidence>
<dbReference type="InterPro" id="IPR013325">
    <property type="entry name" value="RNA_pol_sigma_r2"/>
</dbReference>
<sequence>MNGIHPVGNGEEDFYIELMDKYGEELARLSYTYVKDYQIAEDIVQDVFMKLYMNKDKFRGESSYKTYLFRITINCCYDYLRSAAYKKSKLLTTLTNMFKGAEHTEDLIIKKTENYMVGQEILSLPLKDREIIILYYYKDLSMVEIADLFNISLNTVKSRLFRARTKLKDKLKGENFNESK</sequence>
<evidence type="ECO:0000256" key="1">
    <source>
        <dbReference type="ARBA" id="ARBA00010641"/>
    </source>
</evidence>
<feature type="domain" description="RNA polymerase sigma factor 70 region 4 type 2" evidence="6">
    <location>
        <begin position="119"/>
        <end position="167"/>
    </location>
</feature>
<reference evidence="7 8" key="1">
    <citation type="submission" date="2021-10" db="EMBL/GenBank/DDBJ databases">
        <authorList>
            <person name="Criscuolo A."/>
        </authorList>
    </citation>
    <scope>NUCLEOTIDE SEQUENCE [LARGE SCALE GENOMIC DNA]</scope>
    <source>
        <strain evidence="8">CIP 111883</strain>
    </source>
</reference>